<name>Q14KX3_SPICI</name>
<gene>
    <name evidence="1" type="ORF">SPICINP01_014</name>
</gene>
<proteinExistence type="predicted"/>
<dbReference type="RefSeq" id="WP_272951849.1">
    <property type="nucleotide sequence ID" value="NZ_CP042472.1"/>
</dbReference>
<evidence type="ECO:0000313" key="1">
    <source>
        <dbReference type="EMBL" id="CAK99857.1"/>
    </source>
</evidence>
<organism evidence="1">
    <name type="scientific">Spiroplasma citri</name>
    <dbReference type="NCBI Taxonomy" id="2133"/>
    <lineage>
        <taxon>Bacteria</taxon>
        <taxon>Bacillati</taxon>
        <taxon>Mycoplasmatota</taxon>
        <taxon>Mollicutes</taxon>
        <taxon>Entomoplasmatales</taxon>
        <taxon>Spiroplasmataceae</taxon>
        <taxon>Spiroplasma</taxon>
    </lineage>
</organism>
<accession>Q14KX3</accession>
<protein>
    <submittedName>
        <fullName evidence="1">Uncharacterized protein</fullName>
    </submittedName>
</protein>
<dbReference type="EMBL" id="AM285322">
    <property type="protein sequence ID" value="CAK99857.1"/>
    <property type="molecule type" value="Genomic_DNA"/>
</dbReference>
<reference evidence="1" key="1">
    <citation type="journal article" date="2010" name="Appl. Environ. Microbiol.">
        <title>Partial chromosome sequence of Spiroplasma citri reveals extensive viral invasion and important gene decay.</title>
        <authorList>
            <person name="Carle P."/>
            <person name="Saillard C."/>
            <person name="Carrere N."/>
            <person name="Carrere S."/>
            <person name="Duret S."/>
            <person name="Eveillard S."/>
            <person name="Gaurivaud P."/>
            <person name="Gourgues G."/>
            <person name="Gouzy J."/>
            <person name="Salar P."/>
            <person name="Verdin E."/>
            <person name="Breton M."/>
            <person name="Blanchard A."/>
            <person name="Laigret F."/>
            <person name="Bove J.M."/>
            <person name="Renaudin J."/>
            <person name="Foissac X."/>
        </authorList>
    </citation>
    <scope>NUCLEOTIDE SEQUENCE</scope>
    <source>
        <strain evidence="1">GII3-3X</strain>
    </source>
</reference>
<sequence length="42" mass="5145">MTKNKEKMIVKLEELMLRSYLVSTDEITNERWEVVKENWNES</sequence>
<dbReference type="AlphaFoldDB" id="Q14KX3"/>